<feature type="compositionally biased region" description="Polar residues" evidence="1">
    <location>
        <begin position="284"/>
        <end position="295"/>
    </location>
</feature>
<organism evidence="2 3">
    <name type="scientific">Amborella trichopoda</name>
    <dbReference type="NCBI Taxonomy" id="13333"/>
    <lineage>
        <taxon>Eukaryota</taxon>
        <taxon>Viridiplantae</taxon>
        <taxon>Streptophyta</taxon>
        <taxon>Embryophyta</taxon>
        <taxon>Tracheophyta</taxon>
        <taxon>Spermatophyta</taxon>
        <taxon>Magnoliopsida</taxon>
        <taxon>Amborellales</taxon>
        <taxon>Amborellaceae</taxon>
        <taxon>Amborella</taxon>
    </lineage>
</organism>
<keyword evidence="3" id="KW-1185">Reference proteome</keyword>
<dbReference type="AlphaFoldDB" id="W1PT05"/>
<dbReference type="HOGENOM" id="CLU_944415_0_0_1"/>
<gene>
    <name evidence="2" type="ORF">AMTR_s00027p00241910</name>
</gene>
<feature type="region of interest" description="Disordered" evidence="1">
    <location>
        <begin position="1"/>
        <end position="152"/>
    </location>
</feature>
<feature type="compositionally biased region" description="Polar residues" evidence="1">
    <location>
        <begin position="9"/>
        <end position="23"/>
    </location>
</feature>
<protein>
    <submittedName>
        <fullName evidence="2">Uncharacterized protein</fullName>
    </submittedName>
</protein>
<reference evidence="3" key="1">
    <citation type="journal article" date="2013" name="Science">
        <title>The Amborella genome and the evolution of flowering plants.</title>
        <authorList>
            <consortium name="Amborella Genome Project"/>
        </authorList>
    </citation>
    <scope>NUCLEOTIDE SEQUENCE [LARGE SCALE GENOMIC DNA]</scope>
</reference>
<proteinExistence type="predicted"/>
<feature type="region of interest" description="Disordered" evidence="1">
    <location>
        <begin position="247"/>
        <end position="266"/>
    </location>
</feature>
<accession>W1PT05</accession>
<feature type="compositionally biased region" description="Polar residues" evidence="1">
    <location>
        <begin position="94"/>
        <end position="110"/>
    </location>
</feature>
<evidence type="ECO:0000256" key="1">
    <source>
        <dbReference type="SAM" id="MobiDB-lite"/>
    </source>
</evidence>
<evidence type="ECO:0000313" key="2">
    <source>
        <dbReference type="EMBL" id="ERN10836.1"/>
    </source>
</evidence>
<dbReference type="Gramene" id="ERN10836">
    <property type="protein sequence ID" value="ERN10836"/>
    <property type="gene ID" value="AMTR_s00027p00241910"/>
</dbReference>
<name>W1PT05_AMBTC</name>
<dbReference type="EMBL" id="KI392798">
    <property type="protein sequence ID" value="ERN10836.1"/>
    <property type="molecule type" value="Genomic_DNA"/>
</dbReference>
<dbReference type="Proteomes" id="UP000017836">
    <property type="component" value="Unassembled WGS sequence"/>
</dbReference>
<feature type="compositionally biased region" description="Low complexity" evidence="1">
    <location>
        <begin position="51"/>
        <end position="74"/>
    </location>
</feature>
<feature type="compositionally biased region" description="Low complexity" evidence="1">
    <location>
        <begin position="136"/>
        <end position="148"/>
    </location>
</feature>
<evidence type="ECO:0000313" key="3">
    <source>
        <dbReference type="Proteomes" id="UP000017836"/>
    </source>
</evidence>
<feature type="region of interest" description="Disordered" evidence="1">
    <location>
        <begin position="272"/>
        <end position="295"/>
    </location>
</feature>
<sequence>MLPSGAHFPQNSGSRGHSAQSIAKTPLSVKSRGDAAQLRPHRPKVHESKGSLAKLAAHSTSSSKSKSGAAQLGARHPPLQKSKSEGGGAGIYTIGNTSAPPNAPNSQGQVDPSLPPQGESLIKSHRDPQKSHSMGSNSQNPSHHSSSNKGMHPEIHQFNQEASSVVITMIEDKLLKGDLQVQNHKGIQENLSVSPWDHAIFKSKEVVVNKDSCINMISINRDCTPSQDEKAENPGESRRSVIVVASKNPQEVDHLTRRQSHFKPSRLMADTLEERLGNLPKVDQNPSMPNETTKE</sequence>